<reference evidence="2" key="1">
    <citation type="submission" date="2020-11" db="EMBL/GenBank/DDBJ databases">
        <authorList>
            <consortium name="DOE Joint Genome Institute"/>
            <person name="Ahrendt S."/>
            <person name="Riley R."/>
            <person name="Andreopoulos W."/>
            <person name="LaButti K."/>
            <person name="Pangilinan J."/>
            <person name="Ruiz-duenas F.J."/>
            <person name="Barrasa J.M."/>
            <person name="Sanchez-Garcia M."/>
            <person name="Camarero S."/>
            <person name="Miyauchi S."/>
            <person name="Serrano A."/>
            <person name="Linde D."/>
            <person name="Babiker R."/>
            <person name="Drula E."/>
            <person name="Ayuso-Fernandez I."/>
            <person name="Pacheco R."/>
            <person name="Padilla G."/>
            <person name="Ferreira P."/>
            <person name="Barriuso J."/>
            <person name="Kellner H."/>
            <person name="Castanera R."/>
            <person name="Alfaro M."/>
            <person name="Ramirez L."/>
            <person name="Pisabarro A.G."/>
            <person name="Kuo A."/>
            <person name="Tritt A."/>
            <person name="Lipzen A."/>
            <person name="He G."/>
            <person name="Yan M."/>
            <person name="Ng V."/>
            <person name="Cullen D."/>
            <person name="Martin F."/>
            <person name="Rosso M.-N."/>
            <person name="Henrissat B."/>
            <person name="Hibbett D."/>
            <person name="Martinez A.T."/>
            <person name="Grigoriev I.V."/>
        </authorList>
    </citation>
    <scope>NUCLEOTIDE SEQUENCE</scope>
    <source>
        <strain evidence="2">AH 44721</strain>
    </source>
</reference>
<name>A0A9P5TJE1_GYMJU</name>
<evidence type="ECO:0000256" key="1">
    <source>
        <dbReference type="SAM" id="MobiDB-lite"/>
    </source>
</evidence>
<evidence type="ECO:0000313" key="2">
    <source>
        <dbReference type="EMBL" id="KAF8883350.1"/>
    </source>
</evidence>
<evidence type="ECO:0000313" key="3">
    <source>
        <dbReference type="Proteomes" id="UP000724874"/>
    </source>
</evidence>
<dbReference type="OrthoDB" id="3010354at2759"/>
<dbReference type="AlphaFoldDB" id="A0A9P5TJE1"/>
<feature type="region of interest" description="Disordered" evidence="1">
    <location>
        <begin position="51"/>
        <end position="70"/>
    </location>
</feature>
<gene>
    <name evidence="2" type="ORF">CPB84DRAFT_1817077</name>
</gene>
<sequence length="170" mass="20390">MGRRKWTTDEQGTWLAGYMDQFINSQQMKTTAKEFFPKVLKEWHKAWPVSDPTQEELAGAKSPEDAVKKKKMKEDDRVKAWFHNHTRGQTFGSGSRGLLKLRTAKPRVRLEWQIYQQMTYESKWKAIIDKEWSAFTKKWEAENSEMKMMETRFTFMNTFLQEKYREESDD</sequence>
<organism evidence="2 3">
    <name type="scientific">Gymnopilus junonius</name>
    <name type="common">Spectacular rustgill mushroom</name>
    <name type="synonym">Gymnopilus spectabilis subsp. junonius</name>
    <dbReference type="NCBI Taxonomy" id="109634"/>
    <lineage>
        <taxon>Eukaryota</taxon>
        <taxon>Fungi</taxon>
        <taxon>Dikarya</taxon>
        <taxon>Basidiomycota</taxon>
        <taxon>Agaricomycotina</taxon>
        <taxon>Agaricomycetes</taxon>
        <taxon>Agaricomycetidae</taxon>
        <taxon>Agaricales</taxon>
        <taxon>Agaricineae</taxon>
        <taxon>Hymenogastraceae</taxon>
        <taxon>Gymnopilus</taxon>
    </lineage>
</organism>
<protein>
    <submittedName>
        <fullName evidence="2">Uncharacterized protein</fullName>
    </submittedName>
</protein>
<dbReference type="EMBL" id="JADNYJ010000116">
    <property type="protein sequence ID" value="KAF8883350.1"/>
    <property type="molecule type" value="Genomic_DNA"/>
</dbReference>
<dbReference type="Proteomes" id="UP000724874">
    <property type="component" value="Unassembled WGS sequence"/>
</dbReference>
<accession>A0A9P5TJE1</accession>
<proteinExistence type="predicted"/>
<comment type="caution">
    <text evidence="2">The sequence shown here is derived from an EMBL/GenBank/DDBJ whole genome shotgun (WGS) entry which is preliminary data.</text>
</comment>
<keyword evidence="3" id="KW-1185">Reference proteome</keyword>